<sequence>MHILGIANGTINGNSEILLKAALQAAQARKPSISSSWIHAPSMSIPRNPRPLPAAQDISLGTVACTGETHGEIEEQENVPDGRRHILEAILNADGLTIATPVYSHQPAGFLKAVIDRILGPFTGAAFVQCVLEGQHRGDPKVDKRILQPRVVGFISCFRVDSERSDYDGIADDASVCVLFACEGCGPGGLFRIANPGAVMLNEDRAIERAQQLGQNVASQMGKTFDEAVYLGPRREGDCPYCHLSKVEIDHTPGNDIGCVTCGTRGKMIVGECGRIRLVWEPDSNISCITIKGKLKHVDDTAAGDRRGSVILEDSGDPYGACAEC</sequence>
<evidence type="ECO:0000313" key="3">
    <source>
        <dbReference type="Proteomes" id="UP000326565"/>
    </source>
</evidence>
<gene>
    <name evidence="2" type="ORF">BDV29DRAFT_158747</name>
</gene>
<keyword evidence="3" id="KW-1185">Reference proteome</keyword>
<organism evidence="2 3">
    <name type="scientific">Aspergillus leporis</name>
    <dbReference type="NCBI Taxonomy" id="41062"/>
    <lineage>
        <taxon>Eukaryota</taxon>
        <taxon>Fungi</taxon>
        <taxon>Dikarya</taxon>
        <taxon>Ascomycota</taxon>
        <taxon>Pezizomycotina</taxon>
        <taxon>Eurotiomycetes</taxon>
        <taxon>Eurotiomycetidae</taxon>
        <taxon>Eurotiales</taxon>
        <taxon>Aspergillaceae</taxon>
        <taxon>Aspergillus</taxon>
        <taxon>Aspergillus subgen. Circumdati</taxon>
    </lineage>
</organism>
<dbReference type="EMBL" id="ML732252">
    <property type="protein sequence ID" value="KAB8072243.1"/>
    <property type="molecule type" value="Genomic_DNA"/>
</dbReference>
<dbReference type="Gene3D" id="3.40.50.360">
    <property type="match status" value="1"/>
</dbReference>
<evidence type="ECO:0000313" key="2">
    <source>
        <dbReference type="EMBL" id="KAB8072243.1"/>
    </source>
</evidence>
<name>A0A5N5WUP1_9EURO</name>
<dbReference type="Proteomes" id="UP000326565">
    <property type="component" value="Unassembled WGS sequence"/>
</dbReference>
<evidence type="ECO:0000259" key="1">
    <source>
        <dbReference type="Pfam" id="PF03358"/>
    </source>
</evidence>
<reference evidence="2 3" key="1">
    <citation type="submission" date="2019-04" db="EMBL/GenBank/DDBJ databases">
        <title>Friends and foes A comparative genomics study of 23 Aspergillus species from section Flavi.</title>
        <authorList>
            <consortium name="DOE Joint Genome Institute"/>
            <person name="Kjaerbolling I."/>
            <person name="Vesth T."/>
            <person name="Frisvad J.C."/>
            <person name="Nybo J.L."/>
            <person name="Theobald S."/>
            <person name="Kildgaard S."/>
            <person name="Isbrandt T."/>
            <person name="Kuo A."/>
            <person name="Sato A."/>
            <person name="Lyhne E.K."/>
            <person name="Kogle M.E."/>
            <person name="Wiebenga A."/>
            <person name="Kun R.S."/>
            <person name="Lubbers R.J."/>
            <person name="Makela M.R."/>
            <person name="Barry K."/>
            <person name="Chovatia M."/>
            <person name="Clum A."/>
            <person name="Daum C."/>
            <person name="Haridas S."/>
            <person name="He G."/>
            <person name="LaButti K."/>
            <person name="Lipzen A."/>
            <person name="Mondo S."/>
            <person name="Riley R."/>
            <person name="Salamov A."/>
            <person name="Simmons B.A."/>
            <person name="Magnuson J.K."/>
            <person name="Henrissat B."/>
            <person name="Mortensen U.H."/>
            <person name="Larsen T.O."/>
            <person name="Devries R.P."/>
            <person name="Grigoriev I.V."/>
            <person name="Machida M."/>
            <person name="Baker S.E."/>
            <person name="Andersen M.R."/>
        </authorList>
    </citation>
    <scope>NUCLEOTIDE SEQUENCE [LARGE SCALE GENOMIC DNA]</scope>
    <source>
        <strain evidence="2 3">CBS 151.66</strain>
    </source>
</reference>
<dbReference type="GO" id="GO:0016491">
    <property type="term" value="F:oxidoreductase activity"/>
    <property type="evidence" value="ECO:0007669"/>
    <property type="project" value="InterPro"/>
</dbReference>
<protein>
    <recommendedName>
        <fullName evidence="1">NADPH-dependent FMN reductase-like domain-containing protein</fullName>
    </recommendedName>
</protein>
<dbReference type="SUPFAM" id="SSF52218">
    <property type="entry name" value="Flavoproteins"/>
    <property type="match status" value="1"/>
</dbReference>
<dbReference type="InterPro" id="IPR029039">
    <property type="entry name" value="Flavoprotein-like_sf"/>
</dbReference>
<feature type="domain" description="NADPH-dependent FMN reductase-like" evidence="1">
    <location>
        <begin position="1"/>
        <end position="123"/>
    </location>
</feature>
<dbReference type="AlphaFoldDB" id="A0A5N5WUP1"/>
<accession>A0A5N5WUP1</accession>
<dbReference type="Pfam" id="PF03358">
    <property type="entry name" value="FMN_red"/>
    <property type="match status" value="1"/>
</dbReference>
<dbReference type="OrthoDB" id="4407678at2759"/>
<dbReference type="InterPro" id="IPR005025">
    <property type="entry name" value="FMN_Rdtase-like_dom"/>
</dbReference>
<proteinExistence type="predicted"/>